<sequence length="160" mass="16646">MAEPAPLPVLARRLAAFAADFASDREWRFALFALIDGRVLGEVSLFPRSVDGRVPYGEADRAEIGYWLRADATGTGLASEAAQAMVDLATTMPALCRVEIRCDARNGASAAIARRLGFELSDSVSTAGVSGDAAAAVTLHVWTRRLATGGGLGGSAAPIL</sequence>
<evidence type="ECO:0000313" key="2">
    <source>
        <dbReference type="EMBL" id="AMY07511.1"/>
    </source>
</evidence>
<keyword evidence="2" id="KW-0808">Transferase</keyword>
<organism evidence="2 3">
    <name type="scientific">Luteitalea pratensis</name>
    <dbReference type="NCBI Taxonomy" id="1855912"/>
    <lineage>
        <taxon>Bacteria</taxon>
        <taxon>Pseudomonadati</taxon>
        <taxon>Acidobacteriota</taxon>
        <taxon>Vicinamibacteria</taxon>
        <taxon>Vicinamibacterales</taxon>
        <taxon>Vicinamibacteraceae</taxon>
        <taxon>Luteitalea</taxon>
    </lineage>
</organism>
<evidence type="ECO:0000259" key="1">
    <source>
        <dbReference type="PROSITE" id="PS51186"/>
    </source>
</evidence>
<dbReference type="PROSITE" id="PS51186">
    <property type="entry name" value="GNAT"/>
    <property type="match status" value="1"/>
</dbReference>
<dbReference type="PATRIC" id="fig|1813736.3.peg.718"/>
<protein>
    <submittedName>
        <fullName evidence="2">Ribosomal-protein-serine acetyltransferase</fullName>
        <ecNumber evidence="2">2.3.1.-</ecNumber>
    </submittedName>
</protein>
<keyword evidence="3" id="KW-1185">Reference proteome</keyword>
<dbReference type="GO" id="GO:0005737">
    <property type="term" value="C:cytoplasm"/>
    <property type="evidence" value="ECO:0007669"/>
    <property type="project" value="TreeGrafter"/>
</dbReference>
<reference evidence="2 3" key="1">
    <citation type="journal article" date="2016" name="Genome Announc.">
        <title>First Complete Genome Sequence of a Subdivision 6 Acidobacterium Strain.</title>
        <authorList>
            <person name="Huang S."/>
            <person name="Vieira S."/>
            <person name="Bunk B."/>
            <person name="Riedel T."/>
            <person name="Sproer C."/>
            <person name="Overmann J."/>
        </authorList>
    </citation>
    <scope>NUCLEOTIDE SEQUENCE [LARGE SCALE GENOMIC DNA]</scope>
    <source>
        <strain evidence="3">DSM 100886 HEG_-6_39</strain>
    </source>
</reference>
<dbReference type="EMBL" id="CP015136">
    <property type="protein sequence ID" value="AMY07511.1"/>
    <property type="molecule type" value="Genomic_DNA"/>
</dbReference>
<dbReference type="Proteomes" id="UP000076079">
    <property type="component" value="Chromosome"/>
</dbReference>
<dbReference type="GO" id="GO:1990189">
    <property type="term" value="F:protein N-terminal-serine acetyltransferase activity"/>
    <property type="evidence" value="ECO:0007669"/>
    <property type="project" value="TreeGrafter"/>
</dbReference>
<reference evidence="3" key="2">
    <citation type="submission" date="2016-04" db="EMBL/GenBank/DDBJ databases">
        <title>First Complete Genome Sequence of a Subdivision 6 Acidobacterium.</title>
        <authorList>
            <person name="Huang S."/>
            <person name="Vieira S."/>
            <person name="Bunk B."/>
            <person name="Riedel T."/>
            <person name="Sproeer C."/>
            <person name="Overmann J."/>
        </authorList>
    </citation>
    <scope>NUCLEOTIDE SEQUENCE [LARGE SCALE GENOMIC DNA]</scope>
    <source>
        <strain evidence="3">DSM 100886 HEG_-6_39</strain>
    </source>
</reference>
<proteinExistence type="predicted"/>
<dbReference type="PANTHER" id="PTHR43441">
    <property type="entry name" value="RIBOSOMAL-PROTEIN-SERINE ACETYLTRANSFERASE"/>
    <property type="match status" value="1"/>
</dbReference>
<dbReference type="EC" id="2.3.1.-" evidence="2"/>
<accession>A0A143PG68</accession>
<dbReference type="PANTHER" id="PTHR43441:SF3">
    <property type="entry name" value="ACETYLTRANSFERASE"/>
    <property type="match status" value="1"/>
</dbReference>
<keyword evidence="2" id="KW-0012">Acyltransferase</keyword>
<dbReference type="Gene3D" id="3.40.630.30">
    <property type="match status" value="1"/>
</dbReference>
<dbReference type="InterPro" id="IPR000182">
    <property type="entry name" value="GNAT_dom"/>
</dbReference>
<dbReference type="AlphaFoldDB" id="A0A143PG68"/>
<dbReference type="KEGG" id="abac:LuPra_00684"/>
<dbReference type="STRING" id="1855912.LuPra_00684"/>
<dbReference type="GO" id="GO:0008999">
    <property type="term" value="F:protein-N-terminal-alanine acetyltransferase activity"/>
    <property type="evidence" value="ECO:0007669"/>
    <property type="project" value="TreeGrafter"/>
</dbReference>
<gene>
    <name evidence="2" type="primary">rimL</name>
    <name evidence="2" type="ORF">LuPra_00684</name>
</gene>
<dbReference type="InterPro" id="IPR016181">
    <property type="entry name" value="Acyl_CoA_acyltransferase"/>
</dbReference>
<name>A0A143PG68_LUTPR</name>
<dbReference type="Pfam" id="PF13302">
    <property type="entry name" value="Acetyltransf_3"/>
    <property type="match status" value="1"/>
</dbReference>
<feature type="domain" description="N-acetyltransferase" evidence="1">
    <location>
        <begin position="1"/>
        <end position="148"/>
    </location>
</feature>
<evidence type="ECO:0000313" key="3">
    <source>
        <dbReference type="Proteomes" id="UP000076079"/>
    </source>
</evidence>
<dbReference type="SUPFAM" id="SSF55729">
    <property type="entry name" value="Acyl-CoA N-acyltransferases (Nat)"/>
    <property type="match status" value="1"/>
</dbReference>
<dbReference type="InterPro" id="IPR051908">
    <property type="entry name" value="Ribosomal_N-acetyltransferase"/>
</dbReference>